<dbReference type="PANTHER" id="PTHR23150:SF19">
    <property type="entry name" value="FORMYLGLYCINE-GENERATING ENZYME"/>
    <property type="match status" value="1"/>
</dbReference>
<organism evidence="2 3">
    <name type="scientific">Sphingobium lactosutens DS20</name>
    <dbReference type="NCBI Taxonomy" id="1331060"/>
    <lineage>
        <taxon>Bacteria</taxon>
        <taxon>Pseudomonadati</taxon>
        <taxon>Pseudomonadota</taxon>
        <taxon>Alphaproteobacteria</taxon>
        <taxon>Sphingomonadales</taxon>
        <taxon>Sphingomonadaceae</taxon>
        <taxon>Sphingobium</taxon>
    </lineage>
</organism>
<dbReference type="PATRIC" id="fig|1331060.3.peg.4862"/>
<dbReference type="InterPro" id="IPR016187">
    <property type="entry name" value="CTDL_fold"/>
</dbReference>
<name>T0IND0_9SPHN</name>
<gene>
    <name evidence="2" type="ORF">RLDS_25015</name>
</gene>
<protein>
    <recommendedName>
        <fullName evidence="1">Sulfatase-modifying factor enzyme-like domain-containing protein</fullName>
    </recommendedName>
</protein>
<dbReference type="InterPro" id="IPR005532">
    <property type="entry name" value="SUMF_dom"/>
</dbReference>
<evidence type="ECO:0000313" key="2">
    <source>
        <dbReference type="EMBL" id="EQB11159.1"/>
    </source>
</evidence>
<dbReference type="Proteomes" id="UP000015531">
    <property type="component" value="Unassembled WGS sequence"/>
</dbReference>
<dbReference type="InterPro" id="IPR042095">
    <property type="entry name" value="SUMF_sf"/>
</dbReference>
<sequence length="319" mass="35616">MKLKMLKKRTGKLNGMRLIRGDSFCMGSEEFYPEEEPVRVVSVGDFWMDETPATNAQFAHFVDATGYVTFAERFLSPQDYAGYSPEMLVPGSSVFDPPQGLARLSFSADTVPAWWQFVPGASWRHPLGPGSGIEAREDHPVVHVVAEDAEAYASWSGKSLLTEAEWEYAARGGLDGAKFAWGDELEPDGRRLAKYWEGDFPNENRAPPGLERTVPVRSYPENGYGLYDMIGNVWEWTADWYSHARVDGSSCCGSVGREQDAMQKSVDRDAAIAVPRRVLKGGSHLCAASYCRRYRPAARWPQAIDTSTSHIGFRCIVRR</sequence>
<feature type="domain" description="Sulfatase-modifying factor enzyme-like" evidence="1">
    <location>
        <begin position="15"/>
        <end position="316"/>
    </location>
</feature>
<dbReference type="PANTHER" id="PTHR23150">
    <property type="entry name" value="SULFATASE MODIFYING FACTOR 1, 2"/>
    <property type="match status" value="1"/>
</dbReference>
<dbReference type="eggNOG" id="COG1262">
    <property type="taxonomic scope" value="Bacteria"/>
</dbReference>
<dbReference type="GO" id="GO:0120147">
    <property type="term" value="F:formylglycine-generating oxidase activity"/>
    <property type="evidence" value="ECO:0007669"/>
    <property type="project" value="TreeGrafter"/>
</dbReference>
<dbReference type="Pfam" id="PF03781">
    <property type="entry name" value="FGE-sulfatase"/>
    <property type="match status" value="1"/>
</dbReference>
<keyword evidence="3" id="KW-1185">Reference proteome</keyword>
<proteinExistence type="predicted"/>
<accession>T0IND0</accession>
<evidence type="ECO:0000313" key="3">
    <source>
        <dbReference type="Proteomes" id="UP000015531"/>
    </source>
</evidence>
<comment type="caution">
    <text evidence="2">The sequence shown here is derived from an EMBL/GenBank/DDBJ whole genome shotgun (WGS) entry which is preliminary data.</text>
</comment>
<reference evidence="2 3" key="1">
    <citation type="journal article" date="2013" name="Genome Announc.">
        <title>Draft Genome Sequence of Sphingobium lactosutens Strain DS20T, Isolated from a Hexachlorocyclohexane Dumpsite.</title>
        <authorList>
            <person name="Kumar R."/>
            <person name="Dwivedi V."/>
            <person name="Negi V."/>
            <person name="Khurana J.P."/>
            <person name="Lal R."/>
        </authorList>
    </citation>
    <scope>NUCLEOTIDE SEQUENCE [LARGE SCALE GENOMIC DNA]</scope>
    <source>
        <strain evidence="2 3">DS20</strain>
    </source>
</reference>
<dbReference type="AlphaFoldDB" id="T0IND0"/>
<evidence type="ECO:0000259" key="1">
    <source>
        <dbReference type="Pfam" id="PF03781"/>
    </source>
</evidence>
<dbReference type="Gene3D" id="3.90.1580.10">
    <property type="entry name" value="paralog of FGE (formylglycine-generating enzyme)"/>
    <property type="match status" value="1"/>
</dbReference>
<dbReference type="InterPro" id="IPR051043">
    <property type="entry name" value="Sulfatase_Mod_Factor_Kinase"/>
</dbReference>
<dbReference type="SUPFAM" id="SSF56436">
    <property type="entry name" value="C-type lectin-like"/>
    <property type="match status" value="1"/>
</dbReference>
<dbReference type="EMBL" id="ATDP01000108">
    <property type="protein sequence ID" value="EQB11159.1"/>
    <property type="molecule type" value="Genomic_DNA"/>
</dbReference>